<comment type="caution">
    <text evidence="1">The sequence shown here is derived from an EMBL/GenBank/DDBJ whole genome shotgun (WGS) entry which is preliminary data.</text>
</comment>
<evidence type="ECO:0000313" key="2">
    <source>
        <dbReference type="Proteomes" id="UP000799755"/>
    </source>
</evidence>
<dbReference type="Proteomes" id="UP000799755">
    <property type="component" value="Unassembled WGS sequence"/>
</dbReference>
<reference evidence="1" key="1">
    <citation type="journal article" date="2020" name="Stud. Mycol.">
        <title>101 Dothideomycetes genomes: a test case for predicting lifestyles and emergence of pathogens.</title>
        <authorList>
            <person name="Haridas S."/>
            <person name="Albert R."/>
            <person name="Binder M."/>
            <person name="Bloem J."/>
            <person name="Labutti K."/>
            <person name="Salamov A."/>
            <person name="Andreopoulos B."/>
            <person name="Baker S."/>
            <person name="Barry K."/>
            <person name="Bills G."/>
            <person name="Bluhm B."/>
            <person name="Cannon C."/>
            <person name="Castanera R."/>
            <person name="Culley D."/>
            <person name="Daum C."/>
            <person name="Ezra D."/>
            <person name="Gonzalez J."/>
            <person name="Henrissat B."/>
            <person name="Kuo A."/>
            <person name="Liang C."/>
            <person name="Lipzen A."/>
            <person name="Lutzoni F."/>
            <person name="Magnuson J."/>
            <person name="Mondo S."/>
            <person name="Nolan M."/>
            <person name="Ohm R."/>
            <person name="Pangilinan J."/>
            <person name="Park H.-J."/>
            <person name="Ramirez L."/>
            <person name="Alfaro M."/>
            <person name="Sun H."/>
            <person name="Tritt A."/>
            <person name="Yoshinaga Y."/>
            <person name="Zwiers L.-H."/>
            <person name="Turgeon B."/>
            <person name="Goodwin S."/>
            <person name="Spatafora J."/>
            <person name="Crous P."/>
            <person name="Grigoriev I."/>
        </authorList>
    </citation>
    <scope>NUCLEOTIDE SEQUENCE</scope>
    <source>
        <strain evidence="1">ATCC 200398</strain>
    </source>
</reference>
<sequence length="226" mass="24989">MSDNVPLDAQQSISAVLDHFGWDSYWDLYLQADVEPAGGFCPVSIGRTALNDETPSSAFWLLHDSQQAPQLLSSPLGSFEAGQSSREPPQHTGLPGMVGEPFQHSRMNVIPPSLCDGFADEPNHIAQPRFWISERERGQATTNALNLTCAQFSLLVSQQSDSGSCSAISGSFPWIIQASNIDLLKCSFPNYKNKTKFKRAIDLKRHEKKHSRSERYECTAGILYAV</sequence>
<protein>
    <submittedName>
        <fullName evidence="1">Uncharacterized protein</fullName>
    </submittedName>
</protein>
<gene>
    <name evidence="1" type="ORF">BDR25DRAFT_311366</name>
</gene>
<organism evidence="1 2">
    <name type="scientific">Lindgomyces ingoldianus</name>
    <dbReference type="NCBI Taxonomy" id="673940"/>
    <lineage>
        <taxon>Eukaryota</taxon>
        <taxon>Fungi</taxon>
        <taxon>Dikarya</taxon>
        <taxon>Ascomycota</taxon>
        <taxon>Pezizomycotina</taxon>
        <taxon>Dothideomycetes</taxon>
        <taxon>Pleosporomycetidae</taxon>
        <taxon>Pleosporales</taxon>
        <taxon>Lindgomycetaceae</taxon>
        <taxon>Lindgomyces</taxon>
    </lineage>
</organism>
<dbReference type="EMBL" id="MU003497">
    <property type="protein sequence ID" value="KAF2474986.1"/>
    <property type="molecule type" value="Genomic_DNA"/>
</dbReference>
<evidence type="ECO:0000313" key="1">
    <source>
        <dbReference type="EMBL" id="KAF2474986.1"/>
    </source>
</evidence>
<proteinExistence type="predicted"/>
<keyword evidence="2" id="KW-1185">Reference proteome</keyword>
<name>A0ACB6R744_9PLEO</name>
<accession>A0ACB6R744</accession>